<dbReference type="Pfam" id="PF00561">
    <property type="entry name" value="Abhydrolase_1"/>
    <property type="match status" value="1"/>
</dbReference>
<keyword evidence="3 5" id="KW-0378">Hydrolase</keyword>
<dbReference type="Gene3D" id="3.40.50.1820">
    <property type="entry name" value="alpha/beta hydrolase"/>
    <property type="match status" value="1"/>
</dbReference>
<keyword evidence="6" id="KW-1185">Reference proteome</keyword>
<dbReference type="PANTHER" id="PTHR43248">
    <property type="entry name" value="2-SUCCINYL-6-HYDROXY-2,4-CYCLOHEXADIENE-1-CARBOXYLATE SYNTHASE"/>
    <property type="match status" value="1"/>
</dbReference>
<keyword evidence="2" id="KW-0732">Signal</keyword>
<dbReference type="OrthoDB" id="3252468at2"/>
<protein>
    <submittedName>
        <fullName evidence="5">Proteinase</fullName>
        <ecNumber evidence="5">3.4.14.-</ecNumber>
    </submittedName>
</protein>
<dbReference type="EC" id="3.4.14.-" evidence="5"/>
<feature type="domain" description="AB hydrolase-1" evidence="4">
    <location>
        <begin position="129"/>
        <end position="511"/>
    </location>
</feature>
<evidence type="ECO:0000313" key="5">
    <source>
        <dbReference type="EMBL" id="SUE14480.1"/>
    </source>
</evidence>
<proteinExistence type="inferred from homology"/>
<dbReference type="InterPro" id="IPR029058">
    <property type="entry name" value="AB_hydrolase_fold"/>
</dbReference>
<evidence type="ECO:0000256" key="1">
    <source>
        <dbReference type="ARBA" id="ARBA00010088"/>
    </source>
</evidence>
<evidence type="ECO:0000256" key="3">
    <source>
        <dbReference type="ARBA" id="ARBA00022801"/>
    </source>
</evidence>
<evidence type="ECO:0000256" key="2">
    <source>
        <dbReference type="ARBA" id="ARBA00022729"/>
    </source>
</evidence>
<dbReference type="SUPFAM" id="SSF53474">
    <property type="entry name" value="alpha/beta-Hydrolases"/>
    <property type="match status" value="1"/>
</dbReference>
<evidence type="ECO:0000313" key="6">
    <source>
        <dbReference type="Proteomes" id="UP000254569"/>
    </source>
</evidence>
<evidence type="ECO:0000259" key="4">
    <source>
        <dbReference type="Pfam" id="PF00561"/>
    </source>
</evidence>
<dbReference type="GO" id="GO:0016787">
    <property type="term" value="F:hydrolase activity"/>
    <property type="evidence" value="ECO:0007669"/>
    <property type="project" value="UniProtKB-KW"/>
</dbReference>
<dbReference type="InterPro" id="IPR000073">
    <property type="entry name" value="AB_hydrolase_1"/>
</dbReference>
<name>A0A379LWQ6_9NOCA</name>
<dbReference type="PANTHER" id="PTHR43248:SF29">
    <property type="entry name" value="TRIPEPTIDYL AMINOPEPTIDASE"/>
    <property type="match status" value="1"/>
</dbReference>
<dbReference type="InterPro" id="IPR051601">
    <property type="entry name" value="Serine_prot/Carboxylest_S33"/>
</dbReference>
<dbReference type="EMBL" id="UGVI01000001">
    <property type="protein sequence ID" value="SUE14480.1"/>
    <property type="molecule type" value="Genomic_DNA"/>
</dbReference>
<reference evidence="5 6" key="1">
    <citation type="submission" date="2018-06" db="EMBL/GenBank/DDBJ databases">
        <authorList>
            <consortium name="Pathogen Informatics"/>
            <person name="Doyle S."/>
        </authorList>
    </citation>
    <scope>NUCLEOTIDE SEQUENCE [LARGE SCALE GENOMIC DNA]</scope>
    <source>
        <strain evidence="5 6">NCTC13296</strain>
    </source>
</reference>
<sequence length="536" mass="56414">MVNSAGGEGSAQLCPWHDRIVPHPVRARIRRLSVLALVAAAAATACGDAVEEARQPSAVGVVPGLERFYRQDPEWGSCGPYGAEGPMLERQGVECARLEVPLDYADPSGEVITLAVSRLAATGDRIGSLLVNPGGPGASGLSTALAADSTVLADRFDVIGFDPRGVGSSEPAVRCLTDAEFDADRALDDGDTSPEGIAEAEKRNREYAQLCAERNGTDLLAHVGTREVVQDMDVLRGVLGDDALTYLGYSYGTRLGTLYAEAFPGRVRAMVLDGAIDPEQDPVEEIVLQADGFRKAFDEFAAYCAQYAGCPLGADPGRAAERFRALVDPLLDAPAPTTDPRGLSHRDAITGVQQGLYSPTLWGSLRGGLESLASTGTGDTLLRLADLYEGRGEDGTYSNITDAFNAIRCVDDPPVTDRALAGELDTRFRAAAPFLDDGRGTGSAALDVCAFWPVPATGEPHTPDVRDLPPVLVVSTTGDPATPYDAGVELAARLGGVLVTFEGTQHTVALDGNECVDTAVTSYLVDLEVPARDPRC</sequence>
<gene>
    <name evidence="5" type="primary">tap</name>
    <name evidence="5" type="ORF">NCTC13296_01321</name>
</gene>
<dbReference type="Proteomes" id="UP000254569">
    <property type="component" value="Unassembled WGS sequence"/>
</dbReference>
<dbReference type="AlphaFoldDB" id="A0A379LWQ6"/>
<comment type="similarity">
    <text evidence="1">Belongs to the peptidase S33 family.</text>
</comment>
<accession>A0A379LWQ6</accession>
<organism evidence="5 6">
    <name type="scientific">Rhodococcus gordoniae</name>
    <dbReference type="NCBI Taxonomy" id="223392"/>
    <lineage>
        <taxon>Bacteria</taxon>
        <taxon>Bacillati</taxon>
        <taxon>Actinomycetota</taxon>
        <taxon>Actinomycetes</taxon>
        <taxon>Mycobacteriales</taxon>
        <taxon>Nocardiaceae</taxon>
        <taxon>Rhodococcus</taxon>
    </lineage>
</organism>